<dbReference type="Gene3D" id="2.120.10.80">
    <property type="entry name" value="Kelch-type beta propeller"/>
    <property type="match status" value="2"/>
</dbReference>
<keyword evidence="1" id="KW-0677">Repeat</keyword>
<dbReference type="InterPro" id="IPR014772">
    <property type="entry name" value="Munc13_dom-2"/>
</dbReference>
<dbReference type="InParanoid" id="D2W0A1"/>
<dbReference type="EMBL" id="GG738917">
    <property type="protein sequence ID" value="EFC37578.1"/>
    <property type="molecule type" value="Genomic_DNA"/>
</dbReference>
<dbReference type="Gene3D" id="2.30.29.30">
    <property type="entry name" value="Pleckstrin-homology domain (PH domain)/Phosphotyrosine-binding domain (PTB)"/>
    <property type="match status" value="1"/>
</dbReference>
<gene>
    <name evidence="8" type="ORF">NAEGRDRAFT_59745</name>
</gene>
<evidence type="ECO:0000313" key="8">
    <source>
        <dbReference type="EMBL" id="EFC37578.1"/>
    </source>
</evidence>
<evidence type="ECO:0000259" key="6">
    <source>
        <dbReference type="PROSITE" id="PS51258"/>
    </source>
</evidence>
<feature type="domain" description="MHD2" evidence="7">
    <location>
        <begin position="2635"/>
        <end position="2745"/>
    </location>
</feature>
<accession>D2W0A1</accession>
<feature type="region of interest" description="Disordered" evidence="5">
    <location>
        <begin position="2591"/>
        <end position="2624"/>
    </location>
</feature>
<name>D2W0A1_NAEGR</name>
<feature type="repeat" description="TPR" evidence="3">
    <location>
        <begin position="1231"/>
        <end position="1264"/>
    </location>
</feature>
<keyword evidence="2 3" id="KW-0802">TPR repeat</keyword>
<dbReference type="Gene3D" id="1.25.40.10">
    <property type="entry name" value="Tetratricopeptide repeat domain"/>
    <property type="match status" value="6"/>
</dbReference>
<feature type="coiled-coil region" evidence="4">
    <location>
        <begin position="2752"/>
        <end position="2788"/>
    </location>
</feature>
<dbReference type="InterPro" id="IPR019734">
    <property type="entry name" value="TPR_rpt"/>
</dbReference>
<evidence type="ECO:0000256" key="4">
    <source>
        <dbReference type="SAM" id="Coils"/>
    </source>
</evidence>
<evidence type="ECO:0000256" key="1">
    <source>
        <dbReference type="ARBA" id="ARBA00022737"/>
    </source>
</evidence>
<dbReference type="Proteomes" id="UP000006671">
    <property type="component" value="Unassembled WGS sequence"/>
</dbReference>
<feature type="coiled-coil region" evidence="4">
    <location>
        <begin position="321"/>
        <end position="368"/>
    </location>
</feature>
<dbReference type="eggNOG" id="KOG0550">
    <property type="taxonomic scope" value="Eukaryota"/>
</dbReference>
<feature type="compositionally biased region" description="Low complexity" evidence="5">
    <location>
        <begin position="2597"/>
        <end position="2621"/>
    </location>
</feature>
<dbReference type="OrthoDB" id="10251809at2759"/>
<dbReference type="SMART" id="SM00028">
    <property type="entry name" value="TPR"/>
    <property type="match status" value="17"/>
</dbReference>
<dbReference type="PANTHER" id="PTHR22904:SF523">
    <property type="entry name" value="STRESS-INDUCED-PHOSPHOPROTEIN 1"/>
    <property type="match status" value="1"/>
</dbReference>
<dbReference type="VEuPathDB" id="AmoebaDB:NAEGRDRAFT_59745"/>
<feature type="coiled-coil region" evidence="4">
    <location>
        <begin position="595"/>
        <end position="622"/>
    </location>
</feature>
<dbReference type="Gene3D" id="1.20.58.1100">
    <property type="match status" value="1"/>
</dbReference>
<feature type="repeat" description="TPR" evidence="3">
    <location>
        <begin position="1265"/>
        <end position="1298"/>
    </location>
</feature>
<dbReference type="Pfam" id="PF01344">
    <property type="entry name" value="Kelch_1"/>
    <property type="match status" value="1"/>
</dbReference>
<dbReference type="GeneID" id="8863174"/>
<dbReference type="SUPFAM" id="SSF48452">
    <property type="entry name" value="TPR-like"/>
    <property type="match status" value="4"/>
</dbReference>
<dbReference type="OMA" id="ICISWIP"/>
<dbReference type="Pfam" id="PF13432">
    <property type="entry name" value="TPR_16"/>
    <property type="match status" value="2"/>
</dbReference>
<organism evidence="9">
    <name type="scientific">Naegleria gruberi</name>
    <name type="common">Amoeba</name>
    <dbReference type="NCBI Taxonomy" id="5762"/>
    <lineage>
        <taxon>Eukaryota</taxon>
        <taxon>Discoba</taxon>
        <taxon>Heterolobosea</taxon>
        <taxon>Tetramitia</taxon>
        <taxon>Eutetramitia</taxon>
        <taxon>Vahlkampfiidae</taxon>
        <taxon>Naegleria</taxon>
    </lineage>
</organism>
<dbReference type="InterPro" id="IPR006652">
    <property type="entry name" value="Kelch_1"/>
</dbReference>
<dbReference type="RefSeq" id="XP_002670322.1">
    <property type="nucleotide sequence ID" value="XM_002670276.1"/>
</dbReference>
<dbReference type="InterPro" id="IPR011990">
    <property type="entry name" value="TPR-like_helical_dom_sf"/>
</dbReference>
<dbReference type="SUPFAM" id="SSF117281">
    <property type="entry name" value="Kelch motif"/>
    <property type="match status" value="1"/>
</dbReference>
<dbReference type="Pfam" id="PF13181">
    <property type="entry name" value="TPR_8"/>
    <property type="match status" value="2"/>
</dbReference>
<feature type="repeat" description="TPR" evidence="3">
    <location>
        <begin position="1145"/>
        <end position="1178"/>
    </location>
</feature>
<feature type="coiled-coil region" evidence="4">
    <location>
        <begin position="2849"/>
        <end position="2924"/>
    </location>
</feature>
<dbReference type="InterPro" id="IPR004182">
    <property type="entry name" value="GRAM"/>
</dbReference>
<dbReference type="PROSITE" id="PS51259">
    <property type="entry name" value="MHD2"/>
    <property type="match status" value="1"/>
</dbReference>
<dbReference type="PROSITE" id="PS51258">
    <property type="entry name" value="MHD1"/>
    <property type="match status" value="1"/>
</dbReference>
<dbReference type="PANTHER" id="PTHR22904">
    <property type="entry name" value="TPR REPEAT CONTAINING PROTEIN"/>
    <property type="match status" value="1"/>
</dbReference>
<evidence type="ECO:0000256" key="2">
    <source>
        <dbReference type="ARBA" id="ARBA00022803"/>
    </source>
</evidence>
<dbReference type="Pfam" id="PF02893">
    <property type="entry name" value="GRAM"/>
    <property type="match status" value="1"/>
</dbReference>
<feature type="repeat" description="TPR" evidence="3">
    <location>
        <begin position="1419"/>
        <end position="1452"/>
    </location>
</feature>
<feature type="domain" description="MHD1" evidence="6">
    <location>
        <begin position="2252"/>
        <end position="2371"/>
    </location>
</feature>
<keyword evidence="4" id="KW-0175">Coiled coil</keyword>
<keyword evidence="9" id="KW-1185">Reference proteome</keyword>
<dbReference type="STRING" id="5762.D2W0A1"/>
<feature type="repeat" description="TPR" evidence="3">
    <location>
        <begin position="775"/>
        <end position="808"/>
    </location>
</feature>
<dbReference type="PROSITE" id="PS50005">
    <property type="entry name" value="TPR"/>
    <property type="match status" value="5"/>
</dbReference>
<sequence length="3323" mass="383883">MWVFGGYSGSEPLADFWCLDLETKIWTQVAFDRTKAPEARYGHSGVIMDMSLVFEAQAKKLYIEMMKSEIDKSEIKMPTIEKNQHHMVIMFGFSNIHAMYIGKITEALNTKNIGGTCFNDVWSFSFTTSKWHCLTDPSKSIYDDKDKNIITKVVDVTKGVTNATVSQVKGFGKQLGISGKTAWSEIARFTPFYSYSSTTSYGSVATTLDQPPDERYSSAAVNIGRGCILIFGGVRDYTHRRDCHILDLVNESFVPLPRMIKLNDSWPTARKGHIMIYDSSDDCVYVNGGSNFKQGIQAGIATVDVKQVIDLLKVGVGDLNISEEDDVVVKAENELKSTEKHLYEDVKVDKTQEEKNQLVKLIEAETIKIRKNPKNIEQYRTRAECYMKLKMWDKANIDVEEGLKLRHDDSDFKTKKGIIFYRLNDHISARLMLTDVISDEESKLMKGKFPNNLILRSYKIRAKCRIKERNFNEAINDANRFLKYVEMLDMIDIKEKKTIDYASIGSWMTSVYIVKATAFERKKQYDTGLTTIDSAEEQIQQFFKKANKAANFSFSNILSFKNEKPQDVYLREKLEKFERFLSEKRDRSMIVESLFDKAKDLLESYREKINKIDEIRMKEQEEIVEEESQTLDLFFEEYLFKEIDVNMEQSDCDQAIDLLKKVISFEPFGVKYIIALADAFYLKTDYKQCVKYAKKVLEMAVDYWKAYYIIGSCYLAKRKVTKAIEFFGQGVENCEVVNAADEFLEMDGVSVNEGFNQLKQALKDAEKKKETMQKAANLSIYAKQLFQQGNYEDALLTINEVIEKDPTNISYLSDKVDILLGKKKHLNALKVAVLASRISPKSYEGYLCQGVALQFLNRYHHSITVLEAAMRMFPENSNIKSQFMKSKDLYKKKQLAQMKYERALFIFQDVEKEIVTENPKFTLYKINITSLELPQKTIAQIEQIVSLLDEAIDLYPHSADFYLSKARCKYLLRQYIHCVSHIKEAIEVMRQITDGLYLSFLGQRYKKAETDDEKKEDTVDRVNVDVIYEAISLGARAYTSMRQFDIATNYLKDMTFKHRAQKKRKIEEYERHLYLQSEHIEKLEDLTKKVEDLKRTRDKFDFLVKAGMKSKSKNDFYEAIRQFTEALSLKIEDSEEKTQDDRDYASLYFERAECYYENEEFEKSIEDCRQAVKLESTFPHFYVLLCKSLMETGNLEESIELCNSALAQSPFNTPLNDVWHNVKLQTASFDAEKKFEEGREAIEAEEFDVAINCLNKAIRLRPNNIEYLLARSKALFERQKFKKALDDSTKVLKFDPKNIIAIRLHSDIHLELKNFSEAKTLLQNGMDMYPNDQTLRLRLEKLIRIESQWNEAYLRARDAEDCYANGNYEQALELYSSAIHLHDDCAQYLCRRARVLLKLSQPEIALKDAQEALLHDTSEEVYATLATIYLELCDYEKAKEIIEESLTFDDEEAMDNLLLLKDEIYDRESKSITAAEKDEEGQIFFENYTAFLKRKKDEIKQEIKNSKEEDESLYTSIFSALSVFSYGGKKEKIEIEEEDDSYEDLQKAQELFSEAVLLEPNNKRYLRHHIESLMLDKDPERHDEAMTQSATMIKMFPNYTDGFCTAAKLHAEKFRNTYESLFLSVMGLEHDRERQGLSVQILRTVLNIIDNYEIPIMKNSKTLKKLGKVQDKSEMAFDSATAFEELEGHEIMDNVIGTINTPSTKNKKEADQDVNVPSLSLDELLDGEDFEDLLKNTQDEATSPVIPTGKNRKSVKIHKISNRKEQVEFTKKLYEMDRQNNIMRDPFSNIRAVLTGFSRASVTILKSQREEAFNLAARAVFVMYFDVNIGMPSEKFNILYNIVAEACFVGDDLKDYKLRELKKLGVKNLLLEECTTRYHRFVDSEDEHPFYAKKHFESDREYDNFIETETKNIDEALSQFSLSLDDVKKRHDNGDEDVRYRHVIIQQFIDCILQYSLFTVEEKRSSAADSDDEDEEEDKSTKVKTKMLTLKDESLEVIQAVSNFYGYGDGVFAFLVLLEKLSRQFKHSYSEIGNIYKCLLHLVRTIITRNLSAAGKLKKKDKLLDDDPVIDRYYLTSSEKRIFAQAAKNINRELSFIIDNHWKSANETMDTIIMFAVKVSTLIHAFSCMADPDGINHGYKSLSIATKEGIENSMVNLFDYYRGKIINKLAEKDPNLQPDESGGLHPVQLLCLIEVLNEHLPRYETHFEPTFPSSVGVMKIVSNQVYSCIEIELHKLKSSKFRYYTDRGELPLGLFDLPSKIEKIYQLLADHANVQPYALKDIFIPYVYKWIETFEKSATSWCKKAVDYGEWKPITQDVSYTTSVIDTFTSLRQSLIILETSLQFLKSEIQPPAQYASESILDSFRTLAESTNSKFGTGNSSLETLPLIYVTYTHVIATVIENYATMNLEIFIDNTTKMKKIEEEYVNRKTSAKYKDMLLKRKTTVQQQQQEEDLYEETRKDVHKQIVSKMGLCMNNILETINQVRSLSEDIHKQLLKQQSEIANQIEDYDLGSLDEDDESQSIDLSTSVTSSYSQKKKDDLLEGMRMMHDTMKVLLTSLKSMIQEKMNNHLSQLIFKTMKESLIDTITKISQPGAVPSSPGTPTRSNPSTPTRTTSSNRLPVNNLQPNVSEIDLNSLMTPLFDYLDDQLATLYSVLNDRVFEVVLRNIFNMLIDELKECAIPPADRPTLTRSQIEKFKTTFESFMDYFNANGSGLDVKYIKEHFDFISELFQLSLTSTKRLIDEYNEKSIQIEDVANLIETMNKDLARKDKEEEIHDLKDQIADAEEVKSKIIVTSNYIFAILHRRAIETRNKRMNDPDANKFVTSEMSLFEGNQALINSDFDMFQKALKTAKDNYQQSKQSLDNLRKEIDGLKKKYKHVKSMRVITNERKQTRSKAKDLRKEIESLLHQKAILELEKKNITEMVENEAKMIESEFFEMESSDYLKDIVFRLDAFVRSCRKGLAGQLGEEFMNFLKFPTKITGADEEIKLVITDFFRCMYKGNDGFICILSSPDICISWIPISSLIKLFKLDVTIEATNKEYSMLHYLNPMTAIRGTANFFTSEPQYNTQIDYIKISIGKIKSVFRSTFGAGALDNSITVSKSEKEFQFSCFKDREKAFEVIQTFILKNASEFKAKDSSLVNKLLFINTTKEDDKDSDIASQQKVISKKGYPVSDVVRKTFNLKPETRLFNKYSCTDYDTKLIGEFYIFTDCLCFTTTVNSGSCLKMILPYSQLVKISKVGKRNMSNRQCIQLTNDKRVSYSFVNFKNVEEVFQETIETVKKCCPEVNVVLKAENSIAFLVHPTVEANNGLLNMGKYSKFFKL</sequence>
<dbReference type="GO" id="GO:0051879">
    <property type="term" value="F:Hsp90 protein binding"/>
    <property type="evidence" value="ECO:0007669"/>
    <property type="project" value="TreeGrafter"/>
</dbReference>
<dbReference type="KEGG" id="ngr:NAEGRDRAFT_59745"/>
<proteinExistence type="predicted"/>
<evidence type="ECO:0000256" key="5">
    <source>
        <dbReference type="SAM" id="MobiDB-lite"/>
    </source>
</evidence>
<reference evidence="8 9" key="1">
    <citation type="journal article" date="2010" name="Cell">
        <title>The genome of Naegleria gruberi illuminates early eukaryotic versatility.</title>
        <authorList>
            <person name="Fritz-Laylin L.K."/>
            <person name="Prochnik S.E."/>
            <person name="Ginger M.L."/>
            <person name="Dacks J.B."/>
            <person name="Carpenter M.L."/>
            <person name="Field M.C."/>
            <person name="Kuo A."/>
            <person name="Paredez A."/>
            <person name="Chapman J."/>
            <person name="Pham J."/>
            <person name="Shu S."/>
            <person name="Neupane R."/>
            <person name="Cipriano M."/>
            <person name="Mancuso J."/>
            <person name="Tu H."/>
            <person name="Salamov A."/>
            <person name="Lindquist E."/>
            <person name="Shapiro H."/>
            <person name="Lucas S."/>
            <person name="Grigoriev I.V."/>
            <person name="Cande W.Z."/>
            <person name="Fulton C."/>
            <person name="Rokhsar D.S."/>
            <person name="Dawson S.C."/>
        </authorList>
    </citation>
    <scope>NUCLEOTIDE SEQUENCE [LARGE SCALE GENOMIC DNA]</scope>
    <source>
        <strain evidence="8 9">NEG-M</strain>
    </source>
</reference>
<evidence type="ECO:0000259" key="7">
    <source>
        <dbReference type="PROSITE" id="PS51259"/>
    </source>
</evidence>
<protein>
    <submittedName>
        <fullName evidence="8">Predicted protein</fullName>
    </submittedName>
</protein>
<dbReference type="InterPro" id="IPR015915">
    <property type="entry name" value="Kelch-typ_b-propeller"/>
</dbReference>
<dbReference type="InterPro" id="IPR014770">
    <property type="entry name" value="Munc13_1"/>
</dbReference>
<evidence type="ECO:0000256" key="3">
    <source>
        <dbReference type="PROSITE-ProRule" id="PRU00339"/>
    </source>
</evidence>
<dbReference type="InterPro" id="IPR011993">
    <property type="entry name" value="PH-like_dom_sf"/>
</dbReference>
<evidence type="ECO:0000313" key="9">
    <source>
        <dbReference type="Proteomes" id="UP000006671"/>
    </source>
</evidence>